<dbReference type="EMBL" id="CAFZ01000231">
    <property type="protein sequence ID" value="CCA73514.1"/>
    <property type="molecule type" value="Genomic_DNA"/>
</dbReference>
<dbReference type="STRING" id="1109443.G4TQC1"/>
<evidence type="ECO:0000256" key="4">
    <source>
        <dbReference type="ARBA" id="ARBA00022692"/>
    </source>
</evidence>
<dbReference type="InterPro" id="IPR003593">
    <property type="entry name" value="AAA+_ATPase"/>
</dbReference>
<name>G4TQC1_SERID</name>
<dbReference type="PANTHER" id="PTHR24223:SF456">
    <property type="entry name" value="MULTIDRUG RESISTANCE-ASSOCIATED PROTEIN LETHAL(2)03659"/>
    <property type="match status" value="1"/>
</dbReference>
<evidence type="ECO:0000256" key="1">
    <source>
        <dbReference type="ARBA" id="ARBA00004141"/>
    </source>
</evidence>
<dbReference type="Proteomes" id="UP000007148">
    <property type="component" value="Unassembled WGS sequence"/>
</dbReference>
<dbReference type="SUPFAM" id="SSF52540">
    <property type="entry name" value="P-loop containing nucleoside triphosphate hydrolases"/>
    <property type="match status" value="2"/>
</dbReference>
<comment type="subcellular location">
    <subcellularLocation>
        <location evidence="1">Membrane</location>
        <topology evidence="1">Multi-pass membrane protein</topology>
    </subcellularLocation>
</comment>
<keyword evidence="5" id="KW-0547">Nucleotide-binding</keyword>
<dbReference type="SUPFAM" id="SSF90123">
    <property type="entry name" value="ABC transporter transmembrane region"/>
    <property type="match status" value="1"/>
</dbReference>
<sequence length="871" mass="96343">MRTTSGSVKFGGSVAYCSQMAWIQNATVKDNVLFGRDYNEERYWNAIRNASLMSDLELLPDGDLTEIGEKGINLSGGQKQRVNIARALYSDADVVLMDDPLSAVDAHVGKALFDNAILSLRNQGKSVLLVTHALHFVSRADYIYTIENGRICEEGMYDQLVEKDGPFSQLMKEFGGESVEDTAGVDPDVLAQEQRDSEAVTDGGKGRYLVSQAVGKAAGTGKLEGRLIVSEKRTVGSISSNVYRTYVGASKGWITLPVVILAAVLMQGMLVGPVRLFTDMILASQVMNNYTLVWWQENSFHWKVGYYMALYTALGIIQALFTFAFGTAMGWQSYLASSNLHRTSIIRVFHAPMSFFDTTPLGRILGVFGKDIDTVDNQLAESMRMFVLAVANVLGSVILIAIFLYYFLAAVVIISLGYLYFANYYRESARELKRLDSALRSLLYSHFAESLSGLATIRAYGETQRFIKDDHYFIDLENRALFLTITNQRWLSIRLDFLGGLMVLAVGIMCAVGINGISPAQIGLVLSYTTALTQLFGMVTRQSAEVENNLNAVERVVQYTSADRIQQEATHEPTDYPLPKDWPIRGKLELENVVMSYRPGLPPVLKGISMSIEHGEKIGVVGRTGAGKTSLLTALYRLQEPTSGTIKLDGIDTSKLGLRDLRSKLAIIPQEPVLFQGTIRTNLDPFSQYSDAHLNDALRRAHLLDSEPLPKAKQVAITETEGDRENEDAGEVTSATPRNRFSLDSVVDSEGANFSVGERSLLSLARALVRDTKIICLDEATASVDLVTDNQIQYTIQTEFKDRTLVCIAHRLRTILSYDRICVMEAGRIVEFGPPEVLFEDEAGLFRGMCDRSSISVDDIRAAVKTRELAK</sequence>
<feature type="domain" description="ABC transporter" evidence="10">
    <location>
        <begin position="1"/>
        <end position="173"/>
    </location>
</feature>
<dbReference type="AlphaFoldDB" id="G4TQC1"/>
<dbReference type="FunFam" id="3.40.50.300:FF:000565">
    <property type="entry name" value="ABC bile acid transporter"/>
    <property type="match status" value="1"/>
</dbReference>
<dbReference type="OrthoDB" id="6500128at2759"/>
<dbReference type="InterPro" id="IPR017871">
    <property type="entry name" value="ABC_transporter-like_CS"/>
</dbReference>
<dbReference type="GO" id="GO:0016887">
    <property type="term" value="F:ATP hydrolysis activity"/>
    <property type="evidence" value="ECO:0007669"/>
    <property type="project" value="InterPro"/>
</dbReference>
<keyword evidence="6" id="KW-0067">ATP-binding</keyword>
<evidence type="ECO:0000259" key="11">
    <source>
        <dbReference type="PROSITE" id="PS50929"/>
    </source>
</evidence>
<comment type="caution">
    <text evidence="12">The sequence shown here is derived from an EMBL/GenBank/DDBJ whole genome shotgun (WGS) entry which is preliminary data.</text>
</comment>
<feature type="domain" description="ABC transporter" evidence="10">
    <location>
        <begin position="588"/>
        <end position="851"/>
    </location>
</feature>
<dbReference type="InterPro" id="IPR011527">
    <property type="entry name" value="ABC1_TM_dom"/>
</dbReference>
<dbReference type="InterPro" id="IPR027417">
    <property type="entry name" value="P-loop_NTPase"/>
</dbReference>
<dbReference type="FunFam" id="3.40.50.300:FF:000997">
    <property type="entry name" value="Multidrug resistance-associated protein 1"/>
    <property type="match status" value="1"/>
</dbReference>
<feature type="transmembrane region" description="Helical" evidence="9">
    <location>
        <begin position="253"/>
        <end position="270"/>
    </location>
</feature>
<dbReference type="SMART" id="SM00382">
    <property type="entry name" value="AAA"/>
    <property type="match status" value="1"/>
</dbReference>
<dbReference type="GO" id="GO:0005524">
    <property type="term" value="F:ATP binding"/>
    <property type="evidence" value="ECO:0007669"/>
    <property type="project" value="UniProtKB-KW"/>
</dbReference>
<feature type="transmembrane region" description="Helical" evidence="9">
    <location>
        <begin position="497"/>
        <end position="517"/>
    </location>
</feature>
<keyword evidence="4 9" id="KW-0812">Transmembrane</keyword>
<reference evidence="12 13" key="1">
    <citation type="journal article" date="2011" name="PLoS Pathog.">
        <title>Endophytic Life Strategies Decoded by Genome and Transcriptome Analyses of the Mutualistic Root Symbiont Piriformospora indica.</title>
        <authorList>
            <person name="Zuccaro A."/>
            <person name="Lahrmann U."/>
            <person name="Guldener U."/>
            <person name="Langen G."/>
            <person name="Pfiffi S."/>
            <person name="Biedenkopf D."/>
            <person name="Wong P."/>
            <person name="Samans B."/>
            <person name="Grimm C."/>
            <person name="Basiewicz M."/>
            <person name="Murat C."/>
            <person name="Martin F."/>
            <person name="Kogel K.H."/>
        </authorList>
    </citation>
    <scope>NUCLEOTIDE SEQUENCE [LARGE SCALE GENOMIC DNA]</scope>
    <source>
        <strain evidence="12 13">DSM 11827</strain>
    </source>
</reference>
<evidence type="ECO:0000256" key="5">
    <source>
        <dbReference type="ARBA" id="ARBA00022741"/>
    </source>
</evidence>
<keyword evidence="13" id="KW-1185">Reference proteome</keyword>
<dbReference type="Pfam" id="PF00664">
    <property type="entry name" value="ABC_membrane"/>
    <property type="match status" value="1"/>
</dbReference>
<dbReference type="HOGENOM" id="CLU_000604_27_9_1"/>
<evidence type="ECO:0000256" key="6">
    <source>
        <dbReference type="ARBA" id="ARBA00022840"/>
    </source>
</evidence>
<dbReference type="FunFam" id="1.20.1560.10:FF:000010">
    <property type="entry name" value="Multidrug resistance-associated ABC transporter"/>
    <property type="match status" value="1"/>
</dbReference>
<evidence type="ECO:0000313" key="12">
    <source>
        <dbReference type="EMBL" id="CCA73514.1"/>
    </source>
</evidence>
<dbReference type="PROSITE" id="PS00211">
    <property type="entry name" value="ABC_TRANSPORTER_1"/>
    <property type="match status" value="2"/>
</dbReference>
<dbReference type="eggNOG" id="KOG0054">
    <property type="taxonomic scope" value="Eukaryota"/>
</dbReference>
<protein>
    <submittedName>
        <fullName evidence="12">Probable YOR1-ABC transporter</fullName>
    </submittedName>
</protein>
<dbReference type="Pfam" id="PF00005">
    <property type="entry name" value="ABC_tran"/>
    <property type="match status" value="2"/>
</dbReference>
<dbReference type="Gene3D" id="1.20.1560.10">
    <property type="entry name" value="ABC transporter type 1, transmembrane domain"/>
    <property type="match status" value="1"/>
</dbReference>
<dbReference type="CDD" id="cd03250">
    <property type="entry name" value="ABCC_MRP_domain1"/>
    <property type="match status" value="1"/>
</dbReference>
<evidence type="ECO:0000313" key="13">
    <source>
        <dbReference type="Proteomes" id="UP000007148"/>
    </source>
</evidence>
<organism evidence="12 13">
    <name type="scientific">Serendipita indica (strain DSM 11827)</name>
    <name type="common">Root endophyte fungus</name>
    <name type="synonym">Piriformospora indica</name>
    <dbReference type="NCBI Taxonomy" id="1109443"/>
    <lineage>
        <taxon>Eukaryota</taxon>
        <taxon>Fungi</taxon>
        <taxon>Dikarya</taxon>
        <taxon>Basidiomycota</taxon>
        <taxon>Agaricomycotina</taxon>
        <taxon>Agaricomycetes</taxon>
        <taxon>Sebacinales</taxon>
        <taxon>Serendipitaceae</taxon>
        <taxon>Serendipita</taxon>
    </lineage>
</organism>
<gene>
    <name evidence="12" type="ORF">PIIN_07467</name>
</gene>
<comment type="similarity">
    <text evidence="2">Belongs to the ABC transporter superfamily. ABCC family. Conjugate transporter (TC 3.A.1.208) subfamily.</text>
</comment>
<evidence type="ECO:0000256" key="2">
    <source>
        <dbReference type="ARBA" id="ARBA00009726"/>
    </source>
</evidence>
<dbReference type="CDD" id="cd03244">
    <property type="entry name" value="ABCC_MRP_domain2"/>
    <property type="match status" value="1"/>
</dbReference>
<evidence type="ECO:0000259" key="10">
    <source>
        <dbReference type="PROSITE" id="PS50893"/>
    </source>
</evidence>
<dbReference type="PROSITE" id="PS50929">
    <property type="entry name" value="ABC_TM1F"/>
    <property type="match status" value="1"/>
</dbReference>
<feature type="domain" description="ABC transmembrane type-1" evidence="11">
    <location>
        <begin position="258"/>
        <end position="548"/>
    </location>
</feature>
<dbReference type="GO" id="GO:0016020">
    <property type="term" value="C:membrane"/>
    <property type="evidence" value="ECO:0007669"/>
    <property type="project" value="UniProtKB-SubCell"/>
</dbReference>
<dbReference type="Gene3D" id="3.40.50.300">
    <property type="entry name" value="P-loop containing nucleotide triphosphate hydrolases"/>
    <property type="match status" value="2"/>
</dbReference>
<keyword evidence="8 9" id="KW-0472">Membrane</keyword>
<accession>G4TQC1</accession>
<keyword evidence="7 9" id="KW-1133">Transmembrane helix</keyword>
<dbReference type="GO" id="GO:0140359">
    <property type="term" value="F:ABC-type transporter activity"/>
    <property type="evidence" value="ECO:0007669"/>
    <property type="project" value="InterPro"/>
</dbReference>
<dbReference type="InParanoid" id="G4TQC1"/>
<dbReference type="PANTHER" id="PTHR24223">
    <property type="entry name" value="ATP-BINDING CASSETTE SUB-FAMILY C"/>
    <property type="match status" value="1"/>
</dbReference>
<evidence type="ECO:0000256" key="7">
    <source>
        <dbReference type="ARBA" id="ARBA00022989"/>
    </source>
</evidence>
<dbReference type="OMA" id="MHAPWIC"/>
<dbReference type="InterPro" id="IPR036640">
    <property type="entry name" value="ABC1_TM_sf"/>
</dbReference>
<evidence type="ECO:0000256" key="9">
    <source>
        <dbReference type="SAM" id="Phobius"/>
    </source>
</evidence>
<evidence type="ECO:0000256" key="3">
    <source>
        <dbReference type="ARBA" id="ARBA00022448"/>
    </source>
</evidence>
<feature type="transmembrane region" description="Helical" evidence="9">
    <location>
        <begin position="307"/>
        <end position="331"/>
    </location>
</feature>
<evidence type="ECO:0000256" key="8">
    <source>
        <dbReference type="ARBA" id="ARBA00023136"/>
    </source>
</evidence>
<dbReference type="InterPro" id="IPR003439">
    <property type="entry name" value="ABC_transporter-like_ATP-bd"/>
</dbReference>
<dbReference type="InterPro" id="IPR050173">
    <property type="entry name" value="ABC_transporter_C-like"/>
</dbReference>
<dbReference type="PROSITE" id="PS50893">
    <property type="entry name" value="ABC_TRANSPORTER_2"/>
    <property type="match status" value="2"/>
</dbReference>
<dbReference type="CDD" id="cd18606">
    <property type="entry name" value="ABC_6TM_YOR1_D2_like"/>
    <property type="match status" value="1"/>
</dbReference>
<keyword evidence="3" id="KW-0813">Transport</keyword>
<proteinExistence type="inferred from homology"/>
<feature type="transmembrane region" description="Helical" evidence="9">
    <location>
        <begin position="393"/>
        <end position="421"/>
    </location>
</feature>